<keyword evidence="5" id="KW-0949">S-adenosyl-L-methionine</keyword>
<sequence length="414" mass="46110">MNIYIYTFGCKVNQVESEHLLGRAAENGLVVVSEASSADAVIINSCAVTERAVNKMLSLLRKIKKDRPEVFALVTGCAADLLTEKLKKSGTDIVVTNAGKKDAVEYLLEKRDFYSSIETRTVLDIGYTPMKSRTRAFVKIQDGCDSFCSYCIIPMLRGKPVSKPEEDVVNEVTRLVEEGHKEIVPVGIHIGKYGQDNGSSLALLLEKLVAIEGDFRIRLTSVELNELDDRLEELFRNDKICRHLHIPLQSGSSGILKKMNRHYTAEEYIEKVSAFKHKINGLTVGADVITGFPGETDAHFEECINTICSSGVDFLHVFQYSDREGTAASTMKDKIKGAVKKERAEKLRILGDRLKSEAADRCVGKSLRVLAQKGGMGITDNYFDVRMPDGCEPNRFYTMNITGRREDCVLYGDE</sequence>
<evidence type="ECO:0000259" key="9">
    <source>
        <dbReference type="PROSITE" id="PS51449"/>
    </source>
</evidence>
<dbReference type="FunFam" id="3.80.30.20:FF:000001">
    <property type="entry name" value="tRNA-2-methylthio-N(6)-dimethylallyladenosine synthase 2"/>
    <property type="match status" value="1"/>
</dbReference>
<dbReference type="InterPro" id="IPR007197">
    <property type="entry name" value="rSAM"/>
</dbReference>
<dbReference type="PANTHER" id="PTHR11918:SF45">
    <property type="entry name" value="THREONYLCARBAMOYLADENOSINE TRNA METHYLTHIOTRANSFERASE"/>
    <property type="match status" value="1"/>
</dbReference>
<keyword evidence="6" id="KW-0479">Metal-binding</keyword>
<accession>A0A410K1J6</accession>
<dbReference type="PANTHER" id="PTHR11918">
    <property type="entry name" value="RADICAL SAM PROTEINS"/>
    <property type="match status" value="1"/>
</dbReference>
<dbReference type="Gene3D" id="3.40.50.12160">
    <property type="entry name" value="Methylthiotransferase, N-terminal domain"/>
    <property type="match status" value="1"/>
</dbReference>
<evidence type="ECO:0000256" key="1">
    <source>
        <dbReference type="ARBA" id="ARBA00001966"/>
    </source>
</evidence>
<evidence type="ECO:0000256" key="4">
    <source>
        <dbReference type="ARBA" id="ARBA00022679"/>
    </source>
</evidence>
<feature type="domain" description="MTTase N-terminal" evidence="9">
    <location>
        <begin position="1"/>
        <end position="112"/>
    </location>
</feature>
<dbReference type="AlphaFoldDB" id="A0A410K1J6"/>
<protein>
    <submittedName>
        <fullName evidence="11">tRNA (N(6)-L-threonylcarbamoyladenosine(37)-C(2))-methylthiotransferase MtaB</fullName>
    </submittedName>
</protein>
<dbReference type="InterPro" id="IPR020612">
    <property type="entry name" value="Methylthiotransferase_CS"/>
</dbReference>
<dbReference type="PROSITE" id="PS51918">
    <property type="entry name" value="RADICAL_SAM"/>
    <property type="match status" value="1"/>
</dbReference>
<dbReference type="Gene3D" id="3.80.30.20">
    <property type="entry name" value="tm_1862 like domain"/>
    <property type="match status" value="1"/>
</dbReference>
<evidence type="ECO:0000259" key="10">
    <source>
        <dbReference type="PROSITE" id="PS51918"/>
    </source>
</evidence>
<keyword evidence="12" id="KW-1185">Reference proteome</keyword>
<evidence type="ECO:0000256" key="8">
    <source>
        <dbReference type="ARBA" id="ARBA00023014"/>
    </source>
</evidence>
<dbReference type="InterPro" id="IPR058240">
    <property type="entry name" value="rSAM_sf"/>
</dbReference>
<keyword evidence="8" id="KW-0411">Iron-sulfur</keyword>
<dbReference type="GO" id="GO:0051539">
    <property type="term" value="F:4 iron, 4 sulfur cluster binding"/>
    <property type="evidence" value="ECO:0007669"/>
    <property type="project" value="UniProtKB-KW"/>
</dbReference>
<dbReference type="CDD" id="cd01335">
    <property type="entry name" value="Radical_SAM"/>
    <property type="match status" value="1"/>
</dbReference>
<dbReference type="InterPro" id="IPR023404">
    <property type="entry name" value="rSAM_horseshoe"/>
</dbReference>
<dbReference type="GO" id="GO:0035598">
    <property type="term" value="F:tRNA (N(6)-L-threonylcarbamoyladenosine(37)-C(2))-methylthiotransferase activity"/>
    <property type="evidence" value="ECO:0007669"/>
    <property type="project" value="TreeGrafter"/>
</dbReference>
<dbReference type="PROSITE" id="PS51449">
    <property type="entry name" value="MTTASE_N"/>
    <property type="match status" value="1"/>
</dbReference>
<dbReference type="GO" id="GO:0046872">
    <property type="term" value="F:metal ion binding"/>
    <property type="evidence" value="ECO:0007669"/>
    <property type="project" value="UniProtKB-KW"/>
</dbReference>
<evidence type="ECO:0000256" key="6">
    <source>
        <dbReference type="ARBA" id="ARBA00022723"/>
    </source>
</evidence>
<dbReference type="SFLD" id="SFLDG01061">
    <property type="entry name" value="methylthiotransferase"/>
    <property type="match status" value="1"/>
</dbReference>
<dbReference type="NCBIfam" id="TIGR01579">
    <property type="entry name" value="MiaB-like-C"/>
    <property type="match status" value="1"/>
</dbReference>
<dbReference type="SMART" id="SM00729">
    <property type="entry name" value="Elp3"/>
    <property type="match status" value="1"/>
</dbReference>
<dbReference type="Pfam" id="PF04055">
    <property type="entry name" value="Radical_SAM"/>
    <property type="match status" value="1"/>
</dbReference>
<proteinExistence type="predicted"/>
<dbReference type="Proteomes" id="UP000287502">
    <property type="component" value="Chromosome"/>
</dbReference>
<dbReference type="Pfam" id="PF00919">
    <property type="entry name" value="UPF0004"/>
    <property type="match status" value="1"/>
</dbReference>
<dbReference type="InterPro" id="IPR013848">
    <property type="entry name" value="Methylthiotransferase_N"/>
</dbReference>
<keyword evidence="2" id="KW-0004">4Fe-4S</keyword>
<comment type="cofactor">
    <cofactor evidence="1">
        <name>[4Fe-4S] cluster</name>
        <dbReference type="ChEBI" id="CHEBI:49883"/>
    </cofactor>
</comment>
<name>A0A410K1J6_9BACT</name>
<evidence type="ECO:0000256" key="5">
    <source>
        <dbReference type="ARBA" id="ARBA00022691"/>
    </source>
</evidence>
<dbReference type="SFLD" id="SFLDG01082">
    <property type="entry name" value="B12-binding_domain_containing"/>
    <property type="match status" value="1"/>
</dbReference>
<gene>
    <name evidence="11" type="primary">mtaB</name>
    <name evidence="11" type="ORF">EP073_13125</name>
</gene>
<dbReference type="PROSITE" id="PS01278">
    <property type="entry name" value="MTTASE_RADICAL"/>
    <property type="match status" value="1"/>
</dbReference>
<keyword evidence="4 11" id="KW-0808">Transferase</keyword>
<keyword evidence="3" id="KW-0963">Cytoplasm</keyword>
<dbReference type="InterPro" id="IPR006638">
    <property type="entry name" value="Elp3/MiaA/NifB-like_rSAM"/>
</dbReference>
<dbReference type="KEGG" id="gtl:EP073_13125"/>
<evidence type="ECO:0000256" key="7">
    <source>
        <dbReference type="ARBA" id="ARBA00023004"/>
    </source>
</evidence>
<dbReference type="SUPFAM" id="SSF102114">
    <property type="entry name" value="Radical SAM enzymes"/>
    <property type="match status" value="1"/>
</dbReference>
<evidence type="ECO:0000313" key="11">
    <source>
        <dbReference type="EMBL" id="QAR34316.1"/>
    </source>
</evidence>
<dbReference type="InterPro" id="IPR038135">
    <property type="entry name" value="Methylthiotransferase_N_sf"/>
</dbReference>
<dbReference type="InterPro" id="IPR006467">
    <property type="entry name" value="MiaB-like_bact"/>
</dbReference>
<dbReference type="InterPro" id="IPR005839">
    <property type="entry name" value="Methylthiotransferase"/>
</dbReference>
<dbReference type="EMBL" id="CP035108">
    <property type="protein sequence ID" value="QAR34316.1"/>
    <property type="molecule type" value="Genomic_DNA"/>
</dbReference>
<evidence type="ECO:0000256" key="3">
    <source>
        <dbReference type="ARBA" id="ARBA00022490"/>
    </source>
</evidence>
<keyword evidence="7" id="KW-0408">Iron</keyword>
<evidence type="ECO:0000256" key="2">
    <source>
        <dbReference type="ARBA" id="ARBA00022485"/>
    </source>
</evidence>
<dbReference type="OrthoDB" id="9805215at2"/>
<feature type="domain" description="Radical SAM core" evidence="10">
    <location>
        <begin position="130"/>
        <end position="357"/>
    </location>
</feature>
<dbReference type="RefSeq" id="WP_128467621.1">
    <property type="nucleotide sequence ID" value="NZ_CP035108.1"/>
</dbReference>
<reference evidence="11 12" key="1">
    <citation type="submission" date="2019-01" db="EMBL/GenBank/DDBJ databases">
        <title>Geovibrio thiophilus DSM 11263, complete genome.</title>
        <authorList>
            <person name="Spring S."/>
            <person name="Bunk B."/>
            <person name="Sproer C."/>
        </authorList>
    </citation>
    <scope>NUCLEOTIDE SEQUENCE [LARGE SCALE GENOMIC DNA]</scope>
    <source>
        <strain evidence="11 12">DSM 11263</strain>
    </source>
</reference>
<dbReference type="SFLD" id="SFLDS00029">
    <property type="entry name" value="Radical_SAM"/>
    <property type="match status" value="1"/>
</dbReference>
<dbReference type="NCBIfam" id="TIGR00089">
    <property type="entry name" value="MiaB/RimO family radical SAM methylthiotransferase"/>
    <property type="match status" value="1"/>
</dbReference>
<evidence type="ECO:0000313" key="12">
    <source>
        <dbReference type="Proteomes" id="UP000287502"/>
    </source>
</evidence>
<organism evidence="11 12">
    <name type="scientific">Geovibrio thiophilus</name>
    <dbReference type="NCBI Taxonomy" id="139438"/>
    <lineage>
        <taxon>Bacteria</taxon>
        <taxon>Pseudomonadati</taxon>
        <taxon>Deferribacterota</taxon>
        <taxon>Deferribacteres</taxon>
        <taxon>Deferribacterales</taxon>
        <taxon>Geovibrionaceae</taxon>
        <taxon>Geovibrio</taxon>
    </lineage>
</organism>